<keyword evidence="6" id="KW-0067">ATP-binding</keyword>
<evidence type="ECO:0000256" key="7">
    <source>
        <dbReference type="ARBA" id="ARBA00022989"/>
    </source>
</evidence>
<dbReference type="FunFam" id="3.40.50.300:FF:000221">
    <property type="entry name" value="Multidrug ABC transporter ATP-binding protein"/>
    <property type="match status" value="1"/>
</dbReference>
<evidence type="ECO:0000256" key="1">
    <source>
        <dbReference type="ARBA" id="ARBA00004651"/>
    </source>
</evidence>
<proteinExistence type="predicted"/>
<dbReference type="GO" id="GO:0005524">
    <property type="term" value="F:ATP binding"/>
    <property type="evidence" value="ECO:0007669"/>
    <property type="project" value="UniProtKB-KW"/>
</dbReference>
<dbReference type="InterPro" id="IPR003593">
    <property type="entry name" value="AAA+_ATPase"/>
</dbReference>
<evidence type="ECO:0000259" key="11">
    <source>
        <dbReference type="PROSITE" id="PS50929"/>
    </source>
</evidence>
<comment type="caution">
    <text evidence="12">The sequence shown here is derived from an EMBL/GenBank/DDBJ whole genome shotgun (WGS) entry which is preliminary data.</text>
</comment>
<evidence type="ECO:0008006" key="14">
    <source>
        <dbReference type="Google" id="ProtNLM"/>
    </source>
</evidence>
<keyword evidence="2" id="KW-0813">Transport</keyword>
<evidence type="ECO:0000259" key="10">
    <source>
        <dbReference type="PROSITE" id="PS50893"/>
    </source>
</evidence>
<dbReference type="GO" id="GO:0015421">
    <property type="term" value="F:ABC-type oligopeptide transporter activity"/>
    <property type="evidence" value="ECO:0007669"/>
    <property type="project" value="TreeGrafter"/>
</dbReference>
<dbReference type="InterPro" id="IPR039421">
    <property type="entry name" value="Type_1_exporter"/>
</dbReference>
<dbReference type="SUPFAM" id="SSF52540">
    <property type="entry name" value="P-loop containing nucleoside triphosphate hydrolases"/>
    <property type="match status" value="1"/>
</dbReference>
<keyword evidence="5" id="KW-0547">Nucleotide-binding</keyword>
<evidence type="ECO:0000256" key="9">
    <source>
        <dbReference type="SAM" id="Phobius"/>
    </source>
</evidence>
<dbReference type="EMBL" id="MFJB01000024">
    <property type="protein sequence ID" value="OGG00311.1"/>
    <property type="molecule type" value="Genomic_DNA"/>
</dbReference>
<dbReference type="PROSITE" id="PS00211">
    <property type="entry name" value="ABC_TRANSPORTER_1"/>
    <property type="match status" value="1"/>
</dbReference>
<sequence length="597" mass="68573">MEIWQSVKFTLKASWEVSKKLLILYFSLQTILALTFIIDLLSYKEIIDTINHTKTILGLSLYGVIIVLLVYYLVYKILDGISNYTWNLLDSQLAVYLNGKFIDKLATLDLSIFEDPQNVGLANRAFNRFQFQFKYYLKAIIDVYTGLIKLLISLSIFFFVSPIIGTLVILANFIQIYINSKQAYGVFLIYRADSEVKRKFEYIVNTLFSKDTLPEIKLYQAFGFFKDKVLRVYRQFTNRQLKVEKKRLTYYTLAGFLPTFSIFIYSLFIANQATIGIISAGQFLFLFFNSLTFNGTLFTLGQNIGHLHADSLFMKDAIGFFDLKPNMSFPIVPQSRKTELTENLKNPSIQIENVFFKYPQGESLVLKNISLEIPFGQKVALIGENGAGKTTLVKLLLRMYDPLEGKISINGIDIKTIPEAELFQIYSTLFQSFGKFYFTIRENIEMAANKKLSQEELAKILNFSNSREFVEKTPGKFDQQLGSEFTHGIELSGGQWQRLAIARAYAKRSPVLILDEPTSAVDAKSEMEIFDRLNKEMKNNTLLFISHRFSTIKDAERIIVIDKGKIIEDGSHESLIKNNGKYAKLYNIQAERYLRGK</sequence>
<dbReference type="InterPro" id="IPR017871">
    <property type="entry name" value="ABC_transporter-like_CS"/>
</dbReference>
<reference evidence="12 13" key="1">
    <citation type="journal article" date="2016" name="Nat. Commun.">
        <title>Thousands of microbial genomes shed light on interconnected biogeochemical processes in an aquifer system.</title>
        <authorList>
            <person name="Anantharaman K."/>
            <person name="Brown C.T."/>
            <person name="Hug L.A."/>
            <person name="Sharon I."/>
            <person name="Castelle C.J."/>
            <person name="Probst A.J."/>
            <person name="Thomas B.C."/>
            <person name="Singh A."/>
            <person name="Wilkins M.J."/>
            <person name="Karaoz U."/>
            <person name="Brodie E.L."/>
            <person name="Williams K.H."/>
            <person name="Hubbard S.S."/>
            <person name="Banfield J.F."/>
        </authorList>
    </citation>
    <scope>NUCLEOTIDE SEQUENCE [LARGE SCALE GENOMIC DNA]</scope>
</reference>
<evidence type="ECO:0000256" key="5">
    <source>
        <dbReference type="ARBA" id="ARBA00022741"/>
    </source>
</evidence>
<evidence type="ECO:0000256" key="6">
    <source>
        <dbReference type="ARBA" id="ARBA00022840"/>
    </source>
</evidence>
<evidence type="ECO:0000313" key="12">
    <source>
        <dbReference type="EMBL" id="OGG00311.1"/>
    </source>
</evidence>
<dbReference type="GO" id="GO:0016887">
    <property type="term" value="F:ATP hydrolysis activity"/>
    <property type="evidence" value="ECO:0007669"/>
    <property type="project" value="InterPro"/>
</dbReference>
<evidence type="ECO:0000256" key="3">
    <source>
        <dbReference type="ARBA" id="ARBA00022475"/>
    </source>
</evidence>
<dbReference type="PROSITE" id="PS50929">
    <property type="entry name" value="ABC_TM1F"/>
    <property type="match status" value="1"/>
</dbReference>
<keyword evidence="7 9" id="KW-1133">Transmembrane helix</keyword>
<dbReference type="AlphaFoldDB" id="A0A1F5YJF8"/>
<keyword evidence="4 9" id="KW-0812">Transmembrane</keyword>
<dbReference type="Pfam" id="PF00005">
    <property type="entry name" value="ABC_tran"/>
    <property type="match status" value="1"/>
</dbReference>
<keyword evidence="3" id="KW-1003">Cell membrane</keyword>
<gene>
    <name evidence="12" type="ORF">A2153_06050</name>
</gene>
<comment type="subcellular location">
    <subcellularLocation>
        <location evidence="1">Cell membrane</location>
        <topology evidence="1">Multi-pass membrane protein</topology>
    </subcellularLocation>
</comment>
<dbReference type="PANTHER" id="PTHR43394">
    <property type="entry name" value="ATP-DEPENDENT PERMEASE MDL1, MITOCHONDRIAL"/>
    <property type="match status" value="1"/>
</dbReference>
<dbReference type="GO" id="GO:0005886">
    <property type="term" value="C:plasma membrane"/>
    <property type="evidence" value="ECO:0007669"/>
    <property type="project" value="UniProtKB-SubCell"/>
</dbReference>
<dbReference type="InterPro" id="IPR036640">
    <property type="entry name" value="ABC1_TM_sf"/>
</dbReference>
<dbReference type="Gene3D" id="1.20.1560.10">
    <property type="entry name" value="ABC transporter type 1, transmembrane domain"/>
    <property type="match status" value="1"/>
</dbReference>
<dbReference type="InterPro" id="IPR011527">
    <property type="entry name" value="ABC1_TM_dom"/>
</dbReference>
<dbReference type="SUPFAM" id="SSF90123">
    <property type="entry name" value="ABC transporter transmembrane region"/>
    <property type="match status" value="1"/>
</dbReference>
<evidence type="ECO:0000256" key="8">
    <source>
        <dbReference type="ARBA" id="ARBA00023136"/>
    </source>
</evidence>
<dbReference type="PANTHER" id="PTHR43394:SF1">
    <property type="entry name" value="ATP-BINDING CASSETTE SUB-FAMILY B MEMBER 10, MITOCHONDRIAL"/>
    <property type="match status" value="1"/>
</dbReference>
<dbReference type="SMART" id="SM00382">
    <property type="entry name" value="AAA"/>
    <property type="match status" value="1"/>
</dbReference>
<evidence type="ECO:0000256" key="4">
    <source>
        <dbReference type="ARBA" id="ARBA00022692"/>
    </source>
</evidence>
<dbReference type="Proteomes" id="UP000177396">
    <property type="component" value="Unassembled WGS sequence"/>
</dbReference>
<dbReference type="Gene3D" id="3.40.50.300">
    <property type="entry name" value="P-loop containing nucleotide triphosphate hydrolases"/>
    <property type="match status" value="1"/>
</dbReference>
<organism evidence="12 13">
    <name type="scientific">Candidatus Gottesmanbacteria bacterium RBG_16_38_7b</name>
    <dbReference type="NCBI Taxonomy" id="1798372"/>
    <lineage>
        <taxon>Bacteria</taxon>
        <taxon>Candidatus Gottesmaniibacteriota</taxon>
    </lineage>
</organism>
<name>A0A1F5YJF8_9BACT</name>
<feature type="transmembrane region" description="Helical" evidence="9">
    <location>
        <begin position="22"/>
        <end position="43"/>
    </location>
</feature>
<feature type="transmembrane region" description="Helical" evidence="9">
    <location>
        <begin position="248"/>
        <end position="268"/>
    </location>
</feature>
<protein>
    <recommendedName>
        <fullName evidence="14">ABC transporter domain-containing protein</fullName>
    </recommendedName>
</protein>
<evidence type="ECO:0000256" key="2">
    <source>
        <dbReference type="ARBA" id="ARBA00022448"/>
    </source>
</evidence>
<feature type="domain" description="ABC transporter" evidence="10">
    <location>
        <begin position="349"/>
        <end position="588"/>
    </location>
</feature>
<dbReference type="InterPro" id="IPR027417">
    <property type="entry name" value="P-loop_NTPase"/>
</dbReference>
<evidence type="ECO:0000313" key="13">
    <source>
        <dbReference type="Proteomes" id="UP000177396"/>
    </source>
</evidence>
<accession>A0A1F5YJF8</accession>
<feature type="transmembrane region" description="Helical" evidence="9">
    <location>
        <begin position="55"/>
        <end position="74"/>
    </location>
</feature>
<dbReference type="InterPro" id="IPR003439">
    <property type="entry name" value="ABC_transporter-like_ATP-bd"/>
</dbReference>
<dbReference type="PROSITE" id="PS50893">
    <property type="entry name" value="ABC_TRANSPORTER_2"/>
    <property type="match status" value="1"/>
</dbReference>
<feature type="transmembrane region" description="Helical" evidence="9">
    <location>
        <begin position="150"/>
        <end position="174"/>
    </location>
</feature>
<feature type="domain" description="ABC transmembrane type-1" evidence="11">
    <location>
        <begin position="23"/>
        <end position="309"/>
    </location>
</feature>
<keyword evidence="8 9" id="KW-0472">Membrane</keyword>